<evidence type="ECO:0000313" key="1">
    <source>
        <dbReference type="EMBL" id="KAK9931143.1"/>
    </source>
</evidence>
<dbReference type="InterPro" id="IPR032675">
    <property type="entry name" value="LRR_dom_sf"/>
</dbReference>
<reference evidence="1 2" key="1">
    <citation type="journal article" date="2023" name="G3 (Bethesda)">
        <title>A chromosome-length genome assembly and annotation of blackberry (Rubus argutus, cv. 'Hillquist').</title>
        <authorList>
            <person name="Bruna T."/>
            <person name="Aryal R."/>
            <person name="Dudchenko O."/>
            <person name="Sargent D.J."/>
            <person name="Mead D."/>
            <person name="Buti M."/>
            <person name="Cavallini A."/>
            <person name="Hytonen T."/>
            <person name="Andres J."/>
            <person name="Pham M."/>
            <person name="Weisz D."/>
            <person name="Mascagni F."/>
            <person name="Usai G."/>
            <person name="Natali L."/>
            <person name="Bassil N."/>
            <person name="Fernandez G.E."/>
            <person name="Lomsadze A."/>
            <person name="Armour M."/>
            <person name="Olukolu B."/>
            <person name="Poorten T."/>
            <person name="Britton C."/>
            <person name="Davik J."/>
            <person name="Ashrafi H."/>
            <person name="Aiden E.L."/>
            <person name="Borodovsky M."/>
            <person name="Worthington M."/>
        </authorList>
    </citation>
    <scope>NUCLEOTIDE SEQUENCE [LARGE SCALE GENOMIC DNA]</scope>
    <source>
        <strain evidence="1">PI 553951</strain>
    </source>
</reference>
<dbReference type="GO" id="GO:0043531">
    <property type="term" value="F:ADP binding"/>
    <property type="evidence" value="ECO:0007669"/>
    <property type="project" value="InterPro"/>
</dbReference>
<name>A0AAW1X459_RUBAR</name>
<keyword evidence="2" id="KW-1185">Reference proteome</keyword>
<dbReference type="Proteomes" id="UP001457282">
    <property type="component" value="Unassembled WGS sequence"/>
</dbReference>
<dbReference type="InterPro" id="IPR027417">
    <property type="entry name" value="P-loop_NTPase"/>
</dbReference>
<evidence type="ECO:0000313" key="2">
    <source>
        <dbReference type="Proteomes" id="UP001457282"/>
    </source>
</evidence>
<dbReference type="Gene3D" id="1.10.8.430">
    <property type="entry name" value="Helical domain of apoptotic protease-activating factors"/>
    <property type="match status" value="1"/>
</dbReference>
<dbReference type="SUPFAM" id="SSF52540">
    <property type="entry name" value="P-loop containing nucleoside triphosphate hydrolases"/>
    <property type="match status" value="1"/>
</dbReference>
<dbReference type="Gene3D" id="3.80.10.10">
    <property type="entry name" value="Ribonuclease Inhibitor"/>
    <property type="match status" value="2"/>
</dbReference>
<dbReference type="PANTHER" id="PTHR15140">
    <property type="entry name" value="TUBULIN-SPECIFIC CHAPERONE E"/>
    <property type="match status" value="1"/>
</dbReference>
<dbReference type="PANTHER" id="PTHR15140:SF37">
    <property type="entry name" value="UBIQUITIN-LIKE DOMAIN-CONTAINING PROTEIN"/>
    <property type="match status" value="1"/>
</dbReference>
<dbReference type="SUPFAM" id="SSF52058">
    <property type="entry name" value="L domain-like"/>
    <property type="match status" value="1"/>
</dbReference>
<protein>
    <recommendedName>
        <fullName evidence="3">NB-ARC domain-containing protein</fullName>
    </recommendedName>
</protein>
<dbReference type="AlphaFoldDB" id="A0AAW1X459"/>
<accession>A0AAW1X459</accession>
<organism evidence="1 2">
    <name type="scientific">Rubus argutus</name>
    <name type="common">Southern blackberry</name>
    <dbReference type="NCBI Taxonomy" id="59490"/>
    <lineage>
        <taxon>Eukaryota</taxon>
        <taxon>Viridiplantae</taxon>
        <taxon>Streptophyta</taxon>
        <taxon>Embryophyta</taxon>
        <taxon>Tracheophyta</taxon>
        <taxon>Spermatophyta</taxon>
        <taxon>Magnoliopsida</taxon>
        <taxon>eudicotyledons</taxon>
        <taxon>Gunneridae</taxon>
        <taxon>Pentapetalae</taxon>
        <taxon>rosids</taxon>
        <taxon>fabids</taxon>
        <taxon>Rosales</taxon>
        <taxon>Rosaceae</taxon>
        <taxon>Rosoideae</taxon>
        <taxon>Rosoideae incertae sedis</taxon>
        <taxon>Rubus</taxon>
    </lineage>
</organism>
<evidence type="ECO:0008006" key="3">
    <source>
        <dbReference type="Google" id="ProtNLM"/>
    </source>
</evidence>
<proteinExistence type="predicted"/>
<comment type="caution">
    <text evidence="1">The sequence shown here is derived from an EMBL/GenBank/DDBJ whole genome shotgun (WGS) entry which is preliminary data.</text>
</comment>
<dbReference type="EMBL" id="JBEDUW010000004">
    <property type="protein sequence ID" value="KAK9931143.1"/>
    <property type="molecule type" value="Genomic_DNA"/>
</dbReference>
<sequence>MKELGKKMLTPCAGLPLAITLLAGLLAKKNTVSDWNTIYENVCVYISRGIGHQEEEHASASWVLALSYDDLPNASPMGKIRRLAIYLGETADQFVPPRHEAGGGHLRFLFFVSPKNYGWRLIIPSMFKDFKLLRVLKIEGNLICLQTLDFRVWNDCMVIPNVIWKMNRLRHLYLPKWYRASGKLQLSTLGDLQTLHSISSGCCDLNDVIKTKESKETDNKIGVKAMEKSGENLGSCRQRAQLYSLPSQGRPNGKTREAAKPEKSCAVGGKFGKNTNYWFSSNGSFPRLQFLTLAWLEDIREWRVEEGATPSLCRLVIEACRGLSRVPDGVRHLTTLKEVTIERMPGEFCSKVEEGGEDFHKIQHVPSLVIRNPWYALRNDIV</sequence>
<gene>
    <name evidence="1" type="ORF">M0R45_018437</name>
</gene>
<dbReference type="InterPro" id="IPR042197">
    <property type="entry name" value="Apaf_helical"/>
</dbReference>